<protein>
    <submittedName>
        <fullName evidence="2">Uncharacterized protein</fullName>
    </submittedName>
</protein>
<keyword evidence="3" id="KW-1185">Reference proteome</keyword>
<feature type="non-terminal residue" evidence="2">
    <location>
        <position position="145"/>
    </location>
</feature>
<sequence>EVTLLMGEGSDEEGVPCGGRTSDVVGKEIGRVKIEDTSVEVGTIMGTFTKGIVAAGMGATEVDVSVVETRRDVIASSIERISDDETDEDDTVSGMDGRSDKGAERDDSVLSNVGIFKGGLSEDGGIPVIGEVEEGSDSIVAFVDD</sequence>
<feature type="region of interest" description="Disordered" evidence="1">
    <location>
        <begin position="78"/>
        <end position="106"/>
    </location>
</feature>
<evidence type="ECO:0000313" key="2">
    <source>
        <dbReference type="EMBL" id="KAH9309472.1"/>
    </source>
</evidence>
<name>A0AA38L5R2_TAXCH</name>
<feature type="compositionally biased region" description="Acidic residues" evidence="1">
    <location>
        <begin position="82"/>
        <end position="91"/>
    </location>
</feature>
<reference evidence="2 3" key="1">
    <citation type="journal article" date="2021" name="Nat. Plants">
        <title>The Taxus genome provides insights into paclitaxel biosynthesis.</title>
        <authorList>
            <person name="Xiong X."/>
            <person name="Gou J."/>
            <person name="Liao Q."/>
            <person name="Li Y."/>
            <person name="Zhou Q."/>
            <person name="Bi G."/>
            <person name="Li C."/>
            <person name="Du R."/>
            <person name="Wang X."/>
            <person name="Sun T."/>
            <person name="Guo L."/>
            <person name="Liang H."/>
            <person name="Lu P."/>
            <person name="Wu Y."/>
            <person name="Zhang Z."/>
            <person name="Ro D.K."/>
            <person name="Shang Y."/>
            <person name="Huang S."/>
            <person name="Yan J."/>
        </authorList>
    </citation>
    <scope>NUCLEOTIDE SEQUENCE [LARGE SCALE GENOMIC DNA]</scope>
    <source>
        <strain evidence="2">Ta-2019</strain>
    </source>
</reference>
<feature type="region of interest" description="Disordered" evidence="1">
    <location>
        <begin position="1"/>
        <end position="21"/>
    </location>
</feature>
<evidence type="ECO:0000256" key="1">
    <source>
        <dbReference type="SAM" id="MobiDB-lite"/>
    </source>
</evidence>
<feature type="non-terminal residue" evidence="2">
    <location>
        <position position="1"/>
    </location>
</feature>
<accession>A0AA38L5R2</accession>
<gene>
    <name evidence="2" type="ORF">KI387_037383</name>
</gene>
<comment type="caution">
    <text evidence="2">The sequence shown here is derived from an EMBL/GenBank/DDBJ whole genome shotgun (WGS) entry which is preliminary data.</text>
</comment>
<feature type="compositionally biased region" description="Basic and acidic residues" evidence="1">
    <location>
        <begin position="97"/>
        <end position="106"/>
    </location>
</feature>
<dbReference type="AlphaFoldDB" id="A0AA38L5R2"/>
<dbReference type="Proteomes" id="UP000824469">
    <property type="component" value="Unassembled WGS sequence"/>
</dbReference>
<dbReference type="EMBL" id="JAHRHJ020000007">
    <property type="protein sequence ID" value="KAH9309472.1"/>
    <property type="molecule type" value="Genomic_DNA"/>
</dbReference>
<evidence type="ECO:0000313" key="3">
    <source>
        <dbReference type="Proteomes" id="UP000824469"/>
    </source>
</evidence>
<proteinExistence type="predicted"/>
<organism evidence="2 3">
    <name type="scientific">Taxus chinensis</name>
    <name type="common">Chinese yew</name>
    <name type="synonym">Taxus wallichiana var. chinensis</name>
    <dbReference type="NCBI Taxonomy" id="29808"/>
    <lineage>
        <taxon>Eukaryota</taxon>
        <taxon>Viridiplantae</taxon>
        <taxon>Streptophyta</taxon>
        <taxon>Embryophyta</taxon>
        <taxon>Tracheophyta</taxon>
        <taxon>Spermatophyta</taxon>
        <taxon>Pinopsida</taxon>
        <taxon>Pinidae</taxon>
        <taxon>Conifers II</taxon>
        <taxon>Cupressales</taxon>
        <taxon>Taxaceae</taxon>
        <taxon>Taxus</taxon>
    </lineage>
</organism>